<feature type="transmembrane region" description="Helical" evidence="1">
    <location>
        <begin position="35"/>
        <end position="56"/>
    </location>
</feature>
<feature type="transmembrane region" description="Helical" evidence="1">
    <location>
        <begin position="437"/>
        <end position="454"/>
    </location>
</feature>
<protein>
    <submittedName>
        <fullName evidence="2">Uncharacterized protein</fullName>
    </submittedName>
</protein>
<proteinExistence type="predicted"/>
<name>A0A1X6WYC2_9MICO</name>
<evidence type="ECO:0000313" key="3">
    <source>
        <dbReference type="Proteomes" id="UP000195981"/>
    </source>
</evidence>
<feature type="transmembrane region" description="Helical" evidence="1">
    <location>
        <begin position="362"/>
        <end position="384"/>
    </location>
</feature>
<dbReference type="RefSeq" id="WP_087103423.1">
    <property type="nucleotide sequence ID" value="NZ_FWFG01000050.1"/>
</dbReference>
<keyword evidence="1" id="KW-0472">Membrane</keyword>
<evidence type="ECO:0000313" key="2">
    <source>
        <dbReference type="EMBL" id="SLM90778.1"/>
    </source>
</evidence>
<keyword evidence="1" id="KW-0812">Transmembrane</keyword>
<gene>
    <name evidence="2" type="ORF">FM110_05560</name>
</gene>
<feature type="transmembrane region" description="Helical" evidence="1">
    <location>
        <begin position="6"/>
        <end position="26"/>
    </location>
</feature>
<feature type="transmembrane region" description="Helical" evidence="1">
    <location>
        <begin position="311"/>
        <end position="331"/>
    </location>
</feature>
<sequence>MTDLLQLGAAFLGVLLIAYAPGYLVVRAAAGSRGLALALAPALGACIAGVGAIAAQGVGLRWSLPVLIVLSAAVIALAGGLARLGLALPSTVLDAPWSALGRRAQLAWSGILAGALLLAVGPIAARAGRADAVLERYDTLFHLTALAYIRETGQASSLTLNAVASPARSPASYPAAFHDLVALIPGIDIPILLNGATLALAVVPWALGAALLARVALPRTPWAPPACAAIAIVIPASPLDLWIHLSPIPNLVGFAFLGGALAGAAALWESCTGTVPPADGSSPVEAEAAPSRAATAPARTAQIRTVPVRTAPIRTAVAATGMIAAAGAGLTLLQPNVGVTALLAVAVLTAVTGLPHWRTRPLLAIVPLLALAPIAALVLTPLGARVTGFTGGLRVPWYTALGEVGLGLWTVWPMALGVCLAVLWWPGLVRAARTPRIRWIAALWGVLVVLYLDAAVDSPLNLSVLYFRGQDRIAVPLALVSALLVIPGLQAWARRLRLVGEDAEPLSAATRAVLVLTAVAVALSSVPPRLDNAALNLDAEYAGRGRFLQADEVARFTEVADQLDPDATILASPYSGASHMYALLGLRAYVPVAGAVLTAPDRAAIDAVPEAGSSPAACRALRDRGIDYVYQESILYQRDTTFSPIGWGGDDLGPVVFETSHSRLIRVECDPGA</sequence>
<reference evidence="2 3" key="1">
    <citation type="submission" date="2017-02" db="EMBL/GenBank/DDBJ databases">
        <authorList>
            <person name="Peterson S.W."/>
        </authorList>
    </citation>
    <scope>NUCLEOTIDE SEQUENCE [LARGE SCALE GENOMIC DNA]</scope>
    <source>
        <strain evidence="2 3">CIP104813</strain>
    </source>
</reference>
<dbReference type="Proteomes" id="UP000195981">
    <property type="component" value="Unassembled WGS sequence"/>
</dbReference>
<keyword evidence="1" id="KW-1133">Transmembrane helix</keyword>
<organism evidence="2 3">
    <name type="scientific">Brachybacterium nesterenkovii</name>
    <dbReference type="NCBI Taxonomy" id="47847"/>
    <lineage>
        <taxon>Bacteria</taxon>
        <taxon>Bacillati</taxon>
        <taxon>Actinomycetota</taxon>
        <taxon>Actinomycetes</taxon>
        <taxon>Micrococcales</taxon>
        <taxon>Dermabacteraceae</taxon>
        <taxon>Brachybacterium</taxon>
    </lineage>
</organism>
<feature type="transmembrane region" description="Helical" evidence="1">
    <location>
        <begin position="474"/>
        <end position="493"/>
    </location>
</feature>
<dbReference type="Pfam" id="PF20176">
    <property type="entry name" value="DUF6541"/>
    <property type="match status" value="2"/>
</dbReference>
<keyword evidence="3" id="KW-1185">Reference proteome</keyword>
<dbReference type="EMBL" id="FWFG01000050">
    <property type="protein sequence ID" value="SLM90778.1"/>
    <property type="molecule type" value="Genomic_DNA"/>
</dbReference>
<feature type="transmembrane region" description="Helical" evidence="1">
    <location>
        <begin position="191"/>
        <end position="213"/>
    </location>
</feature>
<feature type="transmembrane region" description="Helical" evidence="1">
    <location>
        <begin position="106"/>
        <end position="125"/>
    </location>
</feature>
<dbReference type="InterPro" id="IPR046671">
    <property type="entry name" value="DUF6541"/>
</dbReference>
<dbReference type="OrthoDB" id="3169698at2"/>
<evidence type="ECO:0000256" key="1">
    <source>
        <dbReference type="SAM" id="Phobius"/>
    </source>
</evidence>
<accession>A0A1X6WYC2</accession>
<feature type="transmembrane region" description="Helical" evidence="1">
    <location>
        <begin position="62"/>
        <end position="86"/>
    </location>
</feature>
<feature type="transmembrane region" description="Helical" evidence="1">
    <location>
        <begin position="404"/>
        <end position="425"/>
    </location>
</feature>
<feature type="transmembrane region" description="Helical" evidence="1">
    <location>
        <begin position="337"/>
        <end position="355"/>
    </location>
</feature>
<dbReference type="AlphaFoldDB" id="A0A1X6WYC2"/>